<dbReference type="PANTHER" id="PTHR42964">
    <property type="entry name" value="ENOYL-COA HYDRATASE"/>
    <property type="match status" value="1"/>
</dbReference>
<dbReference type="InterPro" id="IPR051683">
    <property type="entry name" value="Enoyl-CoA_Hydratase/Isomerase"/>
</dbReference>
<evidence type="ECO:0000313" key="4">
    <source>
        <dbReference type="Proteomes" id="UP001201449"/>
    </source>
</evidence>
<proteinExistence type="inferred from homology"/>
<name>A0ABS9BTX0_9BACT</name>
<comment type="caution">
    <text evidence="3">The sequence shown here is derived from an EMBL/GenBank/DDBJ whole genome shotgun (WGS) entry which is preliminary data.</text>
</comment>
<dbReference type="CDD" id="cd06558">
    <property type="entry name" value="crotonase-like"/>
    <property type="match status" value="1"/>
</dbReference>
<keyword evidence="4" id="KW-1185">Reference proteome</keyword>
<dbReference type="InterPro" id="IPR001753">
    <property type="entry name" value="Enoyl-CoA_hydra/iso"/>
</dbReference>
<dbReference type="SUPFAM" id="SSF52096">
    <property type="entry name" value="ClpP/crotonase"/>
    <property type="match status" value="1"/>
</dbReference>
<dbReference type="RefSeq" id="WP_234860690.1">
    <property type="nucleotide sequence ID" value="NZ_JAKEVZ010000003.1"/>
</dbReference>
<organism evidence="3 4">
    <name type="scientific">Mariniradius sediminis</name>
    <dbReference type="NCBI Taxonomy" id="2909237"/>
    <lineage>
        <taxon>Bacteria</taxon>
        <taxon>Pseudomonadati</taxon>
        <taxon>Bacteroidota</taxon>
        <taxon>Cytophagia</taxon>
        <taxon>Cytophagales</taxon>
        <taxon>Cyclobacteriaceae</taxon>
        <taxon>Mariniradius</taxon>
    </lineage>
</organism>
<dbReference type="InterPro" id="IPR018376">
    <property type="entry name" value="Enoyl-CoA_hyd/isom_CS"/>
</dbReference>
<dbReference type="InterPro" id="IPR029045">
    <property type="entry name" value="ClpP/crotonase-like_dom_sf"/>
</dbReference>
<protein>
    <submittedName>
        <fullName evidence="3">Enoyl-CoA hydratase-related protein</fullName>
    </submittedName>
</protein>
<comment type="similarity">
    <text evidence="1 2">Belongs to the enoyl-CoA hydratase/isomerase family.</text>
</comment>
<dbReference type="PROSITE" id="PS00166">
    <property type="entry name" value="ENOYL_COA_HYDRATASE"/>
    <property type="match status" value="1"/>
</dbReference>
<gene>
    <name evidence="3" type="ORF">L0U89_05935</name>
</gene>
<dbReference type="Gene3D" id="3.90.226.10">
    <property type="entry name" value="2-enoyl-CoA Hydratase, Chain A, domain 1"/>
    <property type="match status" value="1"/>
</dbReference>
<evidence type="ECO:0000256" key="1">
    <source>
        <dbReference type="ARBA" id="ARBA00005254"/>
    </source>
</evidence>
<reference evidence="3 4" key="1">
    <citation type="submission" date="2022-01" db="EMBL/GenBank/DDBJ databases">
        <title>Mariniradius saccharolyticus sp. nov., isolated from sediment of a river.</title>
        <authorList>
            <person name="Liu H."/>
        </authorList>
    </citation>
    <scope>NUCLEOTIDE SEQUENCE [LARGE SCALE GENOMIC DNA]</scope>
    <source>
        <strain evidence="3 4">RY-2</strain>
    </source>
</reference>
<evidence type="ECO:0000256" key="2">
    <source>
        <dbReference type="RuleBase" id="RU003707"/>
    </source>
</evidence>
<accession>A0ABS9BTX0</accession>
<sequence length="259" mass="28594">MEQQPVLIKIDKRIGYITLNRPEKRNALNEEMVDSIKVALNMFEKDESVKVIILRAEGKAFCAGADLAYLQQLQENSYEDNLADSRSLKDLFQKIYTYPKIIIAQVQGHALAGGCGLASACDFSFAVPEAKFGYTEVRIGFIPAIVLVLLLRKLGEGKAKQLLLSGETITAAEAREMGLINWIVEESNLSATVEAFAQNLITQNSGEAMALTKEMIGRVQDRDLEDALEYAASMNAKARGSEDCQKGIAAFLNKQPIQW</sequence>
<dbReference type="PANTHER" id="PTHR42964:SF1">
    <property type="entry name" value="POLYKETIDE BIOSYNTHESIS ENOYL-COA HYDRATASE PKSH-RELATED"/>
    <property type="match status" value="1"/>
</dbReference>
<dbReference type="Proteomes" id="UP001201449">
    <property type="component" value="Unassembled WGS sequence"/>
</dbReference>
<dbReference type="Pfam" id="PF00378">
    <property type="entry name" value="ECH_1"/>
    <property type="match status" value="1"/>
</dbReference>
<dbReference type="EMBL" id="JAKEVZ010000003">
    <property type="protein sequence ID" value="MCF1750606.1"/>
    <property type="molecule type" value="Genomic_DNA"/>
</dbReference>
<evidence type="ECO:0000313" key="3">
    <source>
        <dbReference type="EMBL" id="MCF1750606.1"/>
    </source>
</evidence>